<dbReference type="SUPFAM" id="SSF48726">
    <property type="entry name" value="Immunoglobulin"/>
    <property type="match status" value="2"/>
</dbReference>
<dbReference type="InterPro" id="IPR013783">
    <property type="entry name" value="Ig-like_fold"/>
</dbReference>
<dbReference type="Gene3D" id="2.60.40.10">
    <property type="entry name" value="Immunoglobulins"/>
    <property type="match status" value="2"/>
</dbReference>
<dbReference type="PANTHER" id="PTHR21063:SF4">
    <property type="entry name" value="CD48 ANTIGEN-RELATED"/>
    <property type="match status" value="1"/>
</dbReference>
<dbReference type="InterPro" id="IPR036179">
    <property type="entry name" value="Ig-like_dom_sf"/>
</dbReference>
<dbReference type="PANTHER" id="PTHR21063">
    <property type="entry name" value="LFA-3"/>
    <property type="match status" value="1"/>
</dbReference>
<organism evidence="2 3">
    <name type="scientific">Cirrhinus molitorella</name>
    <name type="common">mud carp</name>
    <dbReference type="NCBI Taxonomy" id="172907"/>
    <lineage>
        <taxon>Eukaryota</taxon>
        <taxon>Metazoa</taxon>
        <taxon>Chordata</taxon>
        <taxon>Craniata</taxon>
        <taxon>Vertebrata</taxon>
        <taxon>Euteleostomi</taxon>
        <taxon>Actinopterygii</taxon>
        <taxon>Neopterygii</taxon>
        <taxon>Teleostei</taxon>
        <taxon>Ostariophysi</taxon>
        <taxon>Cypriniformes</taxon>
        <taxon>Cyprinidae</taxon>
        <taxon>Labeoninae</taxon>
        <taxon>Labeonini</taxon>
        <taxon>Cirrhinus</taxon>
    </lineage>
</organism>
<keyword evidence="3" id="KW-1185">Reference proteome</keyword>
<feature type="non-terminal residue" evidence="2">
    <location>
        <position position="1"/>
    </location>
</feature>
<accession>A0ABR3LIW6</accession>
<evidence type="ECO:0000313" key="2">
    <source>
        <dbReference type="EMBL" id="KAL1251981.1"/>
    </source>
</evidence>
<dbReference type="SMART" id="SM00409">
    <property type="entry name" value="IG"/>
    <property type="match status" value="2"/>
</dbReference>
<proteinExistence type="predicted"/>
<gene>
    <name evidence="2" type="ORF">QQF64_019777</name>
</gene>
<comment type="caution">
    <text evidence="2">The sequence shown here is derived from an EMBL/GenBank/DDBJ whole genome shotgun (WGS) entry which is preliminary data.</text>
</comment>
<feature type="domain" description="Immunoglobulin" evidence="1">
    <location>
        <begin position="108"/>
        <end position="208"/>
    </location>
</feature>
<dbReference type="EMBL" id="JAYMGO010000022">
    <property type="protein sequence ID" value="KAL1251981.1"/>
    <property type="molecule type" value="Genomic_DNA"/>
</dbReference>
<dbReference type="InterPro" id="IPR003599">
    <property type="entry name" value="Ig_sub"/>
</dbReference>
<evidence type="ECO:0000259" key="1">
    <source>
        <dbReference type="SMART" id="SM00409"/>
    </source>
</evidence>
<reference evidence="2 3" key="1">
    <citation type="submission" date="2023-09" db="EMBL/GenBank/DDBJ databases">
        <authorList>
            <person name="Wang M."/>
        </authorList>
    </citation>
    <scope>NUCLEOTIDE SEQUENCE [LARGE SCALE GENOMIC DNA]</scope>
    <source>
        <strain evidence="2">GT-2023</strain>
        <tissue evidence="2">Liver</tissue>
    </source>
</reference>
<dbReference type="Proteomes" id="UP001558613">
    <property type="component" value="Unassembled WGS sequence"/>
</dbReference>
<evidence type="ECO:0000313" key="3">
    <source>
        <dbReference type="Proteomes" id="UP001558613"/>
    </source>
</evidence>
<sequence length="208" mass="23982">VFGDTSVTQISAMEGGSVTLNSFFRQIKQDDWIQWRFGKYLLVDTNVTTGSITVYDDVFDGRFRNRLKLKKQTGYLTITNTTMKHTGNYDLQTINRPIRKNYFLTVYKDISVTEGYSVTLNTDQTEISKNDILWKYGTEMKAIAVINRFTRKFVTSDGHDGRFRNRLKLDNQTGSLTIIKITKKHAGNYKLLITGEKQLSKAFRVSVY</sequence>
<protein>
    <recommendedName>
        <fullName evidence="1">Immunoglobulin domain-containing protein</fullName>
    </recommendedName>
</protein>
<feature type="domain" description="Immunoglobulin" evidence="1">
    <location>
        <begin position="7"/>
        <end position="107"/>
    </location>
</feature>
<name>A0ABR3LIW6_9TELE</name>
<feature type="non-terminal residue" evidence="2">
    <location>
        <position position="208"/>
    </location>
</feature>